<accession>A0A8J3NC75</accession>
<evidence type="ECO:0000256" key="2">
    <source>
        <dbReference type="ARBA" id="ARBA00023125"/>
    </source>
</evidence>
<evidence type="ECO:0000313" key="6">
    <source>
        <dbReference type="EMBL" id="GID10124.1"/>
    </source>
</evidence>
<evidence type="ECO:0000256" key="4">
    <source>
        <dbReference type="PROSITE-ProRule" id="PRU00335"/>
    </source>
</evidence>
<keyword evidence="2 4" id="KW-0238">DNA-binding</keyword>
<dbReference type="GO" id="GO:0003700">
    <property type="term" value="F:DNA-binding transcription factor activity"/>
    <property type="evidence" value="ECO:0007669"/>
    <property type="project" value="TreeGrafter"/>
</dbReference>
<dbReference type="EMBL" id="BOMB01000004">
    <property type="protein sequence ID" value="GID10124.1"/>
    <property type="molecule type" value="Genomic_DNA"/>
</dbReference>
<sequence length="188" mass="20213">MSTRTGRAPRADARRNAARLLAAADEAFQQIGTDASLEAIAREAGVAIGTLYGHFPDRRALIAAVLRERHDALFAVGERVQVDRPPADALACWVRAVAEHAATYRGLAEVIAGSRGDQASDLHADCVRLESLTRRIAARARRSGVLRRSATNDDLTALMNAAAWVRVHHSPRQADRLVAATLAGLRPA</sequence>
<organism evidence="6 7">
    <name type="scientific">Actinocatenispora rupis</name>
    <dbReference type="NCBI Taxonomy" id="519421"/>
    <lineage>
        <taxon>Bacteria</taxon>
        <taxon>Bacillati</taxon>
        <taxon>Actinomycetota</taxon>
        <taxon>Actinomycetes</taxon>
        <taxon>Micromonosporales</taxon>
        <taxon>Micromonosporaceae</taxon>
        <taxon>Actinocatenispora</taxon>
    </lineage>
</organism>
<gene>
    <name evidence="6" type="ORF">Aru02nite_10130</name>
</gene>
<dbReference type="InterPro" id="IPR050109">
    <property type="entry name" value="HTH-type_TetR-like_transc_reg"/>
</dbReference>
<name>A0A8J3NC75_9ACTN</name>
<dbReference type="Pfam" id="PF00440">
    <property type="entry name" value="TetR_N"/>
    <property type="match status" value="1"/>
</dbReference>
<keyword evidence="1" id="KW-0805">Transcription regulation</keyword>
<feature type="domain" description="HTH tetR-type" evidence="5">
    <location>
        <begin position="14"/>
        <end position="73"/>
    </location>
</feature>
<keyword evidence="3" id="KW-0804">Transcription</keyword>
<dbReference type="PANTHER" id="PTHR30055">
    <property type="entry name" value="HTH-TYPE TRANSCRIPTIONAL REGULATOR RUTR"/>
    <property type="match status" value="1"/>
</dbReference>
<comment type="caution">
    <text evidence="6">The sequence shown here is derived from an EMBL/GenBank/DDBJ whole genome shotgun (WGS) entry which is preliminary data.</text>
</comment>
<dbReference type="SUPFAM" id="SSF46689">
    <property type="entry name" value="Homeodomain-like"/>
    <property type="match status" value="1"/>
</dbReference>
<dbReference type="PANTHER" id="PTHR30055:SF234">
    <property type="entry name" value="HTH-TYPE TRANSCRIPTIONAL REGULATOR BETI"/>
    <property type="match status" value="1"/>
</dbReference>
<dbReference type="Proteomes" id="UP000612808">
    <property type="component" value="Unassembled WGS sequence"/>
</dbReference>
<feature type="DNA-binding region" description="H-T-H motif" evidence="4">
    <location>
        <begin position="36"/>
        <end position="55"/>
    </location>
</feature>
<protein>
    <submittedName>
        <fullName evidence="6">TetR family transcriptional regulator</fullName>
    </submittedName>
</protein>
<dbReference type="PRINTS" id="PR00455">
    <property type="entry name" value="HTHTETR"/>
</dbReference>
<dbReference type="Pfam" id="PF21597">
    <property type="entry name" value="TetR_C_43"/>
    <property type="match status" value="1"/>
</dbReference>
<dbReference type="InterPro" id="IPR001647">
    <property type="entry name" value="HTH_TetR"/>
</dbReference>
<dbReference type="InterPro" id="IPR036271">
    <property type="entry name" value="Tet_transcr_reg_TetR-rel_C_sf"/>
</dbReference>
<evidence type="ECO:0000256" key="1">
    <source>
        <dbReference type="ARBA" id="ARBA00023015"/>
    </source>
</evidence>
<dbReference type="GO" id="GO:0000976">
    <property type="term" value="F:transcription cis-regulatory region binding"/>
    <property type="evidence" value="ECO:0007669"/>
    <property type="project" value="TreeGrafter"/>
</dbReference>
<dbReference type="Gene3D" id="1.10.357.10">
    <property type="entry name" value="Tetracycline Repressor, domain 2"/>
    <property type="match status" value="1"/>
</dbReference>
<evidence type="ECO:0000313" key="7">
    <source>
        <dbReference type="Proteomes" id="UP000612808"/>
    </source>
</evidence>
<dbReference type="InterPro" id="IPR049445">
    <property type="entry name" value="TetR_SbtR-like_C"/>
</dbReference>
<dbReference type="PROSITE" id="PS50977">
    <property type="entry name" value="HTH_TETR_2"/>
    <property type="match status" value="1"/>
</dbReference>
<reference evidence="6" key="1">
    <citation type="submission" date="2021-01" db="EMBL/GenBank/DDBJ databases">
        <title>Whole genome shotgun sequence of Actinocatenispora rupis NBRC 107355.</title>
        <authorList>
            <person name="Komaki H."/>
            <person name="Tamura T."/>
        </authorList>
    </citation>
    <scope>NUCLEOTIDE SEQUENCE</scope>
    <source>
        <strain evidence="6">NBRC 107355</strain>
    </source>
</reference>
<dbReference type="SUPFAM" id="SSF48498">
    <property type="entry name" value="Tetracyclin repressor-like, C-terminal domain"/>
    <property type="match status" value="1"/>
</dbReference>
<dbReference type="AlphaFoldDB" id="A0A8J3NC75"/>
<keyword evidence="7" id="KW-1185">Reference proteome</keyword>
<evidence type="ECO:0000256" key="3">
    <source>
        <dbReference type="ARBA" id="ARBA00023163"/>
    </source>
</evidence>
<dbReference type="RefSeq" id="WP_203655240.1">
    <property type="nucleotide sequence ID" value="NZ_BAAAZM010000002.1"/>
</dbReference>
<evidence type="ECO:0000259" key="5">
    <source>
        <dbReference type="PROSITE" id="PS50977"/>
    </source>
</evidence>
<proteinExistence type="predicted"/>
<dbReference type="InterPro" id="IPR009057">
    <property type="entry name" value="Homeodomain-like_sf"/>
</dbReference>